<name>A0A822Y2Q0_NELNU</name>
<keyword evidence="2" id="KW-1185">Reference proteome</keyword>
<accession>A0A822Y2Q0</accession>
<reference evidence="1 2" key="1">
    <citation type="journal article" date="2020" name="Mol. Biol. Evol.">
        <title>Distinct Expression and Methylation Patterns for Genes with Different Fates following a Single Whole-Genome Duplication in Flowering Plants.</title>
        <authorList>
            <person name="Shi T."/>
            <person name="Rahmani R.S."/>
            <person name="Gugger P.F."/>
            <person name="Wang M."/>
            <person name="Li H."/>
            <person name="Zhang Y."/>
            <person name="Li Z."/>
            <person name="Wang Q."/>
            <person name="Van de Peer Y."/>
            <person name="Marchal K."/>
            <person name="Chen J."/>
        </authorList>
    </citation>
    <scope>NUCLEOTIDE SEQUENCE [LARGE SCALE GENOMIC DNA]</scope>
    <source>
        <tissue evidence="1">Leaf</tissue>
    </source>
</reference>
<dbReference type="Proteomes" id="UP000607653">
    <property type="component" value="Unassembled WGS sequence"/>
</dbReference>
<dbReference type="AlphaFoldDB" id="A0A822Y2Q0"/>
<evidence type="ECO:0000313" key="1">
    <source>
        <dbReference type="EMBL" id="DAD26243.1"/>
    </source>
</evidence>
<sequence>MNKSLVSPGISIFARNPSNVSCLLLLIHLNHFQIFNVEVYIVISLSF</sequence>
<organism evidence="1 2">
    <name type="scientific">Nelumbo nucifera</name>
    <name type="common">Sacred lotus</name>
    <dbReference type="NCBI Taxonomy" id="4432"/>
    <lineage>
        <taxon>Eukaryota</taxon>
        <taxon>Viridiplantae</taxon>
        <taxon>Streptophyta</taxon>
        <taxon>Embryophyta</taxon>
        <taxon>Tracheophyta</taxon>
        <taxon>Spermatophyta</taxon>
        <taxon>Magnoliopsida</taxon>
        <taxon>Proteales</taxon>
        <taxon>Nelumbonaceae</taxon>
        <taxon>Nelumbo</taxon>
    </lineage>
</organism>
<comment type="caution">
    <text evidence="1">The sequence shown here is derived from an EMBL/GenBank/DDBJ whole genome shotgun (WGS) entry which is preliminary data.</text>
</comment>
<protein>
    <submittedName>
        <fullName evidence="1">Uncharacterized protein</fullName>
    </submittedName>
</protein>
<evidence type="ECO:0000313" key="2">
    <source>
        <dbReference type="Proteomes" id="UP000607653"/>
    </source>
</evidence>
<dbReference type="EMBL" id="DUZY01000002">
    <property type="protein sequence ID" value="DAD26243.1"/>
    <property type="molecule type" value="Genomic_DNA"/>
</dbReference>
<gene>
    <name evidence="1" type="ORF">HUJ06_027711</name>
</gene>
<proteinExistence type="predicted"/>